<feature type="transmembrane region" description="Helical" evidence="2">
    <location>
        <begin position="105"/>
        <end position="128"/>
    </location>
</feature>
<gene>
    <name evidence="3" type="ORF">UFOPK3472_02931</name>
</gene>
<dbReference type="InterPro" id="IPR035166">
    <property type="entry name" value="DUF5336"/>
</dbReference>
<feature type="compositionally biased region" description="Pro residues" evidence="1">
    <location>
        <begin position="342"/>
        <end position="352"/>
    </location>
</feature>
<name>A0A6J7GRL5_9ZZZZ</name>
<feature type="transmembrane region" description="Helical" evidence="2">
    <location>
        <begin position="181"/>
        <end position="199"/>
    </location>
</feature>
<feature type="region of interest" description="Disordered" evidence="1">
    <location>
        <begin position="1"/>
        <end position="96"/>
    </location>
</feature>
<feature type="compositionally biased region" description="Polar residues" evidence="1">
    <location>
        <begin position="51"/>
        <end position="68"/>
    </location>
</feature>
<feature type="transmembrane region" description="Helical" evidence="2">
    <location>
        <begin position="148"/>
        <end position="169"/>
    </location>
</feature>
<feature type="compositionally biased region" description="Low complexity" evidence="1">
    <location>
        <begin position="31"/>
        <end position="49"/>
    </location>
</feature>
<evidence type="ECO:0000256" key="2">
    <source>
        <dbReference type="SAM" id="Phobius"/>
    </source>
</evidence>
<protein>
    <submittedName>
        <fullName evidence="3">Unannotated protein</fullName>
    </submittedName>
</protein>
<proteinExistence type="predicted"/>
<feature type="compositionally biased region" description="Polar residues" evidence="1">
    <location>
        <begin position="269"/>
        <end position="288"/>
    </location>
</feature>
<accession>A0A6J7GRL5</accession>
<keyword evidence="2" id="KW-0472">Membrane</keyword>
<feature type="region of interest" description="Disordered" evidence="1">
    <location>
        <begin position="250"/>
        <end position="410"/>
    </location>
</feature>
<feature type="compositionally biased region" description="Polar residues" evidence="1">
    <location>
        <begin position="384"/>
        <end position="399"/>
    </location>
</feature>
<dbReference type="AlphaFoldDB" id="A0A6J7GRL5"/>
<evidence type="ECO:0000313" key="3">
    <source>
        <dbReference type="EMBL" id="CAB4909378.1"/>
    </source>
</evidence>
<keyword evidence="2" id="KW-1133">Transmembrane helix</keyword>
<dbReference type="Pfam" id="PF17270">
    <property type="entry name" value="DUF5336"/>
    <property type="match status" value="1"/>
</dbReference>
<feature type="compositionally biased region" description="Low complexity" evidence="1">
    <location>
        <begin position="76"/>
        <end position="92"/>
    </location>
</feature>
<feature type="compositionally biased region" description="Low complexity" evidence="1">
    <location>
        <begin position="1"/>
        <end position="12"/>
    </location>
</feature>
<feature type="compositionally biased region" description="Polar residues" evidence="1">
    <location>
        <begin position="295"/>
        <end position="317"/>
    </location>
</feature>
<feature type="transmembrane region" description="Helical" evidence="2">
    <location>
        <begin position="219"/>
        <end position="240"/>
    </location>
</feature>
<evidence type="ECO:0000256" key="1">
    <source>
        <dbReference type="SAM" id="MobiDB-lite"/>
    </source>
</evidence>
<feature type="compositionally biased region" description="Low complexity" evidence="1">
    <location>
        <begin position="252"/>
        <end position="268"/>
    </location>
</feature>
<sequence length="410" mass="40708">MTYSPGSPDNGGSNSGGYGGGGPSYGPPSTPNQSTPNQSTPNQPNQPSSGAYPQSGQNQPFHQPSVSNPFGPPVPGTSAPSGSAPGTSGHSTKSSGAGLAQLPKILTFVVLGLGIVNFLLGLLDFVTAEVSSSEQLPSGIQTSFSTNFFESGGSAASIAFLLAAGLIAGASLLQKDARNQAVIAALAIAGFLVLVFQSFSLPSAEGNEFASTSSSLGIGAILVLVLGFVQAAAAVVALLLDAGIVKAPAPKQSGFGNQGQQSGYGQQNPYNAPTTSFGGPSGPQNYSNPPAYGQAPSNTTGSSNFGQAPSGQASGQHSYGPGAQSPYGNQPAPNTGPQGGYSPPPYTGPSGPPAGQAYPPNQYPYGGQPSGYGQPSSTPDESESGSQSTPYGAPTQSFGATPADDDNKRD</sequence>
<feature type="compositionally biased region" description="Low complexity" evidence="1">
    <location>
        <begin position="353"/>
        <end position="377"/>
    </location>
</feature>
<reference evidence="3" key="1">
    <citation type="submission" date="2020-05" db="EMBL/GenBank/DDBJ databases">
        <authorList>
            <person name="Chiriac C."/>
            <person name="Salcher M."/>
            <person name="Ghai R."/>
            <person name="Kavagutti S V."/>
        </authorList>
    </citation>
    <scope>NUCLEOTIDE SEQUENCE</scope>
</reference>
<keyword evidence="2" id="KW-0812">Transmembrane</keyword>
<organism evidence="3">
    <name type="scientific">freshwater metagenome</name>
    <dbReference type="NCBI Taxonomy" id="449393"/>
    <lineage>
        <taxon>unclassified sequences</taxon>
        <taxon>metagenomes</taxon>
        <taxon>ecological metagenomes</taxon>
    </lineage>
</organism>
<dbReference type="EMBL" id="CAFBLX010000250">
    <property type="protein sequence ID" value="CAB4909378.1"/>
    <property type="molecule type" value="Genomic_DNA"/>
</dbReference>
<feature type="compositionally biased region" description="Gly residues" evidence="1">
    <location>
        <begin position="13"/>
        <end position="24"/>
    </location>
</feature>